<name>A0ABN7JL40_9HYPH</name>
<keyword evidence="1" id="KW-0812">Transmembrane</keyword>
<proteinExistence type="predicted"/>
<evidence type="ECO:0000256" key="1">
    <source>
        <dbReference type="SAM" id="Phobius"/>
    </source>
</evidence>
<organism evidence="2 3">
    <name type="scientific">Pseudorhizobium endolithicum</name>
    <dbReference type="NCBI Taxonomy" id="1191678"/>
    <lineage>
        <taxon>Bacteria</taxon>
        <taxon>Pseudomonadati</taxon>
        <taxon>Pseudomonadota</taxon>
        <taxon>Alphaproteobacteria</taxon>
        <taxon>Hyphomicrobiales</taxon>
        <taxon>Rhizobiaceae</taxon>
        <taxon>Rhizobium/Agrobacterium group</taxon>
        <taxon>Pseudorhizobium</taxon>
    </lineage>
</organism>
<comment type="caution">
    <text evidence="2">The sequence shown here is derived from an EMBL/GenBank/DDBJ whole genome shotgun (WGS) entry which is preliminary data.</text>
</comment>
<feature type="transmembrane region" description="Helical" evidence="1">
    <location>
        <begin position="90"/>
        <end position="111"/>
    </location>
</feature>
<dbReference type="EMBL" id="CABFWF030000010">
    <property type="protein sequence ID" value="CAD7031728.1"/>
    <property type="molecule type" value="Genomic_DNA"/>
</dbReference>
<protein>
    <recommendedName>
        <fullName evidence="4">SPW repeat-containing protein</fullName>
    </recommendedName>
</protein>
<evidence type="ECO:0000313" key="2">
    <source>
        <dbReference type="EMBL" id="CAD7031728.1"/>
    </source>
</evidence>
<evidence type="ECO:0000313" key="3">
    <source>
        <dbReference type="Proteomes" id="UP000606921"/>
    </source>
</evidence>
<reference evidence="2 3" key="1">
    <citation type="submission" date="2020-11" db="EMBL/GenBank/DDBJ databases">
        <authorList>
            <person name="Lassalle F."/>
        </authorList>
    </citation>
    <scope>NUCLEOTIDE SEQUENCE [LARGE SCALE GENOMIC DNA]</scope>
    <source>
        <strain evidence="2 3">JC140</strain>
    </source>
</reference>
<keyword evidence="1" id="KW-0472">Membrane</keyword>
<feature type="transmembrane region" description="Helical" evidence="1">
    <location>
        <begin position="35"/>
        <end position="54"/>
    </location>
</feature>
<evidence type="ECO:0008006" key="4">
    <source>
        <dbReference type="Google" id="ProtNLM"/>
    </source>
</evidence>
<dbReference type="Proteomes" id="UP000606921">
    <property type="component" value="Unassembled WGS sequence"/>
</dbReference>
<feature type="transmembrane region" description="Helical" evidence="1">
    <location>
        <begin position="60"/>
        <end position="78"/>
    </location>
</feature>
<sequence>MSPAGDVADPDVNTLFPGPTDVAAMEVPVRFVPSLAHGVADYLVGWGMIVLAFASGAEGAGFIAYLLLGLFAIVYALLTDYELGWKPVLTLPAHLALDAAFAVAMLLLPLLFTLPVMLLWTSVAIAFMAGVLVATTKMP</sequence>
<accession>A0ABN7JL40</accession>
<keyword evidence="3" id="KW-1185">Reference proteome</keyword>
<gene>
    <name evidence="2" type="ORF">REJC140_02957</name>
</gene>
<keyword evidence="1" id="KW-1133">Transmembrane helix</keyword>